<evidence type="ECO:0000313" key="2">
    <source>
        <dbReference type="Proteomes" id="UP001183615"/>
    </source>
</evidence>
<keyword evidence="2" id="KW-1185">Reference proteome</keyword>
<comment type="caution">
    <text evidence="1">The sequence shown here is derived from an EMBL/GenBank/DDBJ whole genome shotgun (WGS) entry which is preliminary data.</text>
</comment>
<accession>A0ABU2SC66</accession>
<protein>
    <submittedName>
        <fullName evidence="1">Uncharacterized protein</fullName>
    </submittedName>
</protein>
<sequence>MPGFDQDLLGRARYNDVALAGALWSLERAADAWVDSVSAALEAHVVLEHTERGIQRAEDVAHKNAHDAAQHAWDIRQILAYVDTAAPPA</sequence>
<dbReference type="Proteomes" id="UP001183615">
    <property type="component" value="Unassembled WGS sequence"/>
</dbReference>
<gene>
    <name evidence="1" type="ORF">RM779_28765</name>
</gene>
<organism evidence="1 2">
    <name type="scientific">Streptomyces johnsoniae</name>
    <dbReference type="NCBI Taxonomy" id="3075532"/>
    <lineage>
        <taxon>Bacteria</taxon>
        <taxon>Bacillati</taxon>
        <taxon>Actinomycetota</taxon>
        <taxon>Actinomycetes</taxon>
        <taxon>Kitasatosporales</taxon>
        <taxon>Streptomycetaceae</taxon>
        <taxon>Streptomyces</taxon>
    </lineage>
</organism>
<dbReference type="RefSeq" id="WP_311620711.1">
    <property type="nucleotide sequence ID" value="NZ_JAVREV010000020.1"/>
</dbReference>
<dbReference type="EMBL" id="JAVREV010000020">
    <property type="protein sequence ID" value="MDT0446560.1"/>
    <property type="molecule type" value="Genomic_DNA"/>
</dbReference>
<proteinExistence type="predicted"/>
<evidence type="ECO:0000313" key="1">
    <source>
        <dbReference type="EMBL" id="MDT0446560.1"/>
    </source>
</evidence>
<name>A0ABU2SC66_9ACTN</name>
<reference evidence="2" key="1">
    <citation type="submission" date="2023-07" db="EMBL/GenBank/DDBJ databases">
        <title>30 novel species of actinomycetes from the DSMZ collection.</title>
        <authorList>
            <person name="Nouioui I."/>
        </authorList>
    </citation>
    <scope>NUCLEOTIDE SEQUENCE [LARGE SCALE GENOMIC DNA]</scope>
    <source>
        <strain evidence="2">DSM 41886</strain>
    </source>
</reference>